<feature type="chain" id="PRO_5047246512" description="DUF2785 domain-containing protein" evidence="1">
    <location>
        <begin position="29"/>
        <end position="318"/>
    </location>
</feature>
<dbReference type="Proteomes" id="UP001157186">
    <property type="component" value="Unassembled WGS sequence"/>
</dbReference>
<name>A0ABQ6GSH6_9GAMM</name>
<protein>
    <recommendedName>
        <fullName evidence="4">DUF2785 domain-containing protein</fullName>
    </recommendedName>
</protein>
<feature type="signal peptide" evidence="1">
    <location>
        <begin position="1"/>
        <end position="28"/>
    </location>
</feature>
<evidence type="ECO:0000313" key="2">
    <source>
        <dbReference type="EMBL" id="GLX77106.1"/>
    </source>
</evidence>
<keyword evidence="3" id="KW-1185">Reference proteome</keyword>
<organism evidence="2 3">
    <name type="scientific">Thalassotalea insulae</name>
    <dbReference type="NCBI Taxonomy" id="2056778"/>
    <lineage>
        <taxon>Bacteria</taxon>
        <taxon>Pseudomonadati</taxon>
        <taxon>Pseudomonadota</taxon>
        <taxon>Gammaproteobacteria</taxon>
        <taxon>Alteromonadales</taxon>
        <taxon>Colwelliaceae</taxon>
        <taxon>Thalassotalea</taxon>
    </lineage>
</organism>
<evidence type="ECO:0000256" key="1">
    <source>
        <dbReference type="SAM" id="SignalP"/>
    </source>
</evidence>
<dbReference type="InterPro" id="IPR021247">
    <property type="entry name" value="DUF2785"/>
</dbReference>
<comment type="caution">
    <text evidence="2">The sequence shown here is derived from an EMBL/GenBank/DDBJ whole genome shotgun (WGS) entry which is preliminary data.</text>
</comment>
<dbReference type="EMBL" id="BSST01000001">
    <property type="protein sequence ID" value="GLX77106.1"/>
    <property type="molecule type" value="Genomic_DNA"/>
</dbReference>
<dbReference type="Pfam" id="PF10978">
    <property type="entry name" value="DUF2785"/>
    <property type="match status" value="1"/>
</dbReference>
<evidence type="ECO:0008006" key="4">
    <source>
        <dbReference type="Google" id="ProtNLM"/>
    </source>
</evidence>
<keyword evidence="1" id="KW-0732">Signal</keyword>
<proteinExistence type="predicted"/>
<evidence type="ECO:0000313" key="3">
    <source>
        <dbReference type="Proteomes" id="UP001157186"/>
    </source>
</evidence>
<reference evidence="2 3" key="1">
    <citation type="submission" date="2023-03" db="EMBL/GenBank/DDBJ databases">
        <title>Draft genome sequence of Thalassotalea insulae KCTC 62186T.</title>
        <authorList>
            <person name="Sawabe T."/>
        </authorList>
    </citation>
    <scope>NUCLEOTIDE SEQUENCE [LARGE SCALE GENOMIC DNA]</scope>
    <source>
        <strain evidence="2 3">KCTC 62186</strain>
    </source>
</reference>
<sequence length="318" mass="36384">MKKIGCLKKFFGLSVFLSSLLCSLTTSAGEIIDAQKVSVGCLSSLWNKDALVRLKKARFVVTEQQAKQQLAMQLLHCLASPDPQLRDEIAYSAISHWLRDNSFSPDVYLTMFEQLTSVLTAKVNDPYGVYQAFAALVLSEVVRVDRKHPYLSDTQRQKVVTTITQYFTEIEDYRGFDSEFGWRHNIAHSADVMLQLALNPAMNKAQLLQMLAALKRQVVAGNNHFYIYGESKRIAMPVIYLFLRQELTIEQWQTWLEQLSQAKPFDNWQAVYQSQQGLAKLHNTRQFLYALYQLISDSHHKRLQAMMPALEQALKAIG</sequence>
<gene>
    <name evidence="2" type="ORF">tinsulaeT_04460</name>
</gene>
<accession>A0ABQ6GSH6</accession>